<dbReference type="InterPro" id="IPR003953">
    <property type="entry name" value="FAD-dep_OxRdtase_2_FAD-bd"/>
</dbReference>
<keyword evidence="2" id="KW-0285">Flavoprotein</keyword>
<accession>A0ABT2C322</accession>
<gene>
    <name evidence="6" type="ORF">NX786_18015</name>
</gene>
<comment type="cofactor">
    <cofactor evidence="1">
        <name>FAD</name>
        <dbReference type="ChEBI" id="CHEBI:57692"/>
    </cofactor>
</comment>
<dbReference type="InterPro" id="IPR027477">
    <property type="entry name" value="Succ_DH/fumarate_Rdtase_cat_sf"/>
</dbReference>
<dbReference type="SUPFAM" id="SSF56425">
    <property type="entry name" value="Succinate dehydrogenase/fumarate reductase flavoprotein, catalytic domain"/>
    <property type="match status" value="1"/>
</dbReference>
<evidence type="ECO:0000313" key="7">
    <source>
        <dbReference type="Proteomes" id="UP001165263"/>
    </source>
</evidence>
<organism evidence="6 7">
    <name type="scientific">Telluria mixta</name>
    <dbReference type="NCBI Taxonomy" id="34071"/>
    <lineage>
        <taxon>Bacteria</taxon>
        <taxon>Pseudomonadati</taxon>
        <taxon>Pseudomonadota</taxon>
        <taxon>Betaproteobacteria</taxon>
        <taxon>Burkholderiales</taxon>
        <taxon>Oxalobacteraceae</taxon>
        <taxon>Telluria group</taxon>
        <taxon>Telluria</taxon>
    </lineage>
</organism>
<evidence type="ECO:0000313" key="6">
    <source>
        <dbReference type="EMBL" id="MCS0631231.1"/>
    </source>
</evidence>
<dbReference type="PANTHER" id="PTHR43400">
    <property type="entry name" value="FUMARATE REDUCTASE"/>
    <property type="match status" value="1"/>
</dbReference>
<evidence type="ECO:0000256" key="4">
    <source>
        <dbReference type="ARBA" id="ARBA00023002"/>
    </source>
</evidence>
<dbReference type="PANTHER" id="PTHR43400:SF10">
    <property type="entry name" value="3-OXOSTEROID 1-DEHYDROGENASE"/>
    <property type="match status" value="1"/>
</dbReference>
<reference evidence="6" key="1">
    <citation type="submission" date="2022-08" db="EMBL/GenBank/DDBJ databases">
        <title>Reclassification of Massilia species as members of the genera Telluria, Duganella, Pseudoduganella, Mokoshia gen. nov. and Zemynaea gen. nov. using orthogonal and non-orthogonal genome-based approaches.</title>
        <authorList>
            <person name="Bowman J.P."/>
        </authorList>
    </citation>
    <scope>NUCLEOTIDE SEQUENCE</scope>
    <source>
        <strain evidence="6">LMG 11547</strain>
    </source>
</reference>
<evidence type="ECO:0000256" key="1">
    <source>
        <dbReference type="ARBA" id="ARBA00001974"/>
    </source>
</evidence>
<evidence type="ECO:0000256" key="2">
    <source>
        <dbReference type="ARBA" id="ARBA00022630"/>
    </source>
</evidence>
<protein>
    <submittedName>
        <fullName evidence="6">FAD-dependent oxidoreductase</fullName>
    </submittedName>
</protein>
<dbReference type="PROSITE" id="PS51318">
    <property type="entry name" value="TAT"/>
    <property type="match status" value="1"/>
</dbReference>
<keyword evidence="3" id="KW-0274">FAD</keyword>
<proteinExistence type="predicted"/>
<dbReference type="InterPro" id="IPR036188">
    <property type="entry name" value="FAD/NAD-bd_sf"/>
</dbReference>
<dbReference type="RefSeq" id="WP_259450312.1">
    <property type="nucleotide sequence ID" value="NZ_CP119520.1"/>
</dbReference>
<evidence type="ECO:0000256" key="3">
    <source>
        <dbReference type="ARBA" id="ARBA00022827"/>
    </source>
</evidence>
<feature type="domain" description="FAD-dependent oxidoreductase 2 FAD-binding" evidence="5">
    <location>
        <begin position="55"/>
        <end position="558"/>
    </location>
</feature>
<dbReference type="Proteomes" id="UP001165263">
    <property type="component" value="Unassembled WGS sequence"/>
</dbReference>
<comment type="caution">
    <text evidence="6">The sequence shown here is derived from an EMBL/GenBank/DDBJ whole genome shotgun (WGS) entry which is preliminary data.</text>
</comment>
<evidence type="ECO:0000259" key="5">
    <source>
        <dbReference type="Pfam" id="PF00890"/>
    </source>
</evidence>
<name>A0ABT2C322_9BURK</name>
<keyword evidence="4" id="KW-0560">Oxidoreductase</keyword>
<dbReference type="InterPro" id="IPR006311">
    <property type="entry name" value="TAT_signal"/>
</dbReference>
<dbReference type="EMBL" id="JANUHC010000006">
    <property type="protein sequence ID" value="MCS0631231.1"/>
    <property type="molecule type" value="Genomic_DNA"/>
</dbReference>
<dbReference type="SUPFAM" id="SSF51905">
    <property type="entry name" value="FAD/NAD(P)-binding domain"/>
    <property type="match status" value="1"/>
</dbReference>
<dbReference type="InterPro" id="IPR050315">
    <property type="entry name" value="FAD-oxidoreductase_2"/>
</dbReference>
<sequence>MNEKEKDFKKNPRKEEITRRGFIGAGAAGALGLATIAQSASAASGKKLRFDAEYDVVVCGSGAGGLGTALFSRWQGNSVVVLEKSGSIGGTTAKSGFWYWIPNNEPMKKAGIQDPKPDFMKLVARLSAPHSYSPSAPKLGLTDWQYDMCEAYYDTASTAAELLNARGALPYQHPADVVDYWADLPENKAPKGRALLPAGASLHNGGKFGIMSLSNAARRDGISIKTSHRVQSIIRNGRGEVVGVEVTSPEGETLRFRAKKAVVFATGGFTHDPQLRRDFLCGNIVGGCAANSNEGDFIRISSPLGVQLANMNYAWNCPVVFEKAVANDGSLWGAFMPSGDSMVFVNKYGNRVVNEKLQYNEVTRAFWAWDGPRQEYPNEVLIAIWDQQAQDNCAEEHYGSYIVPPGSDDRHVIKGATREELAKNIAARMAVYRDRFNISLAPEFVATLNDTIRRFNEFAKTGKDLDFHRGERPVELMFNGNNKATGKANPTMYPISDTGPFYATLLGPGNLDTKGGPRTDTHGRILDVKGQPIPGLYGVGNCVASASGQAYWSGGATLGPIVTFAYRAANALQKERTKEVTA</sequence>
<dbReference type="Gene3D" id="3.50.50.60">
    <property type="entry name" value="FAD/NAD(P)-binding domain"/>
    <property type="match status" value="1"/>
</dbReference>
<dbReference type="Pfam" id="PF00890">
    <property type="entry name" value="FAD_binding_2"/>
    <property type="match status" value="1"/>
</dbReference>
<keyword evidence="7" id="KW-1185">Reference proteome</keyword>
<dbReference type="Gene3D" id="3.90.700.10">
    <property type="entry name" value="Succinate dehydrogenase/fumarate reductase flavoprotein, catalytic domain"/>
    <property type="match status" value="1"/>
</dbReference>